<comment type="caution">
    <text evidence="1">The sequence shown here is derived from an EMBL/GenBank/DDBJ whole genome shotgun (WGS) entry which is preliminary data.</text>
</comment>
<evidence type="ECO:0000313" key="1">
    <source>
        <dbReference type="EMBL" id="KAJ6424867.1"/>
    </source>
</evidence>
<dbReference type="AlphaFoldDB" id="A0AAD6KM81"/>
<dbReference type="Proteomes" id="UP001162972">
    <property type="component" value="Chromosome 16"/>
</dbReference>
<proteinExistence type="predicted"/>
<name>A0AAD6KM81_9ROSI</name>
<organism evidence="1 2">
    <name type="scientific">Salix udensis</name>
    <dbReference type="NCBI Taxonomy" id="889485"/>
    <lineage>
        <taxon>Eukaryota</taxon>
        <taxon>Viridiplantae</taxon>
        <taxon>Streptophyta</taxon>
        <taxon>Embryophyta</taxon>
        <taxon>Tracheophyta</taxon>
        <taxon>Spermatophyta</taxon>
        <taxon>Magnoliopsida</taxon>
        <taxon>eudicotyledons</taxon>
        <taxon>Gunneridae</taxon>
        <taxon>Pentapetalae</taxon>
        <taxon>rosids</taxon>
        <taxon>fabids</taxon>
        <taxon>Malpighiales</taxon>
        <taxon>Salicaceae</taxon>
        <taxon>Saliceae</taxon>
        <taxon>Salix</taxon>
    </lineage>
</organism>
<reference evidence="1 2" key="1">
    <citation type="journal article" date="2023" name="Int. J. Mol. Sci.">
        <title>De Novo Assembly and Annotation of 11 Diverse Shrub Willow (Salix) Genomes Reveals Novel Gene Organization in Sex-Linked Regions.</title>
        <authorList>
            <person name="Hyden B."/>
            <person name="Feng K."/>
            <person name="Yates T.B."/>
            <person name="Jawdy S."/>
            <person name="Cereghino C."/>
            <person name="Smart L.B."/>
            <person name="Muchero W."/>
        </authorList>
    </citation>
    <scope>NUCLEOTIDE SEQUENCE [LARGE SCALE GENOMIC DNA]</scope>
    <source>
        <tissue evidence="1">Shoot tip</tissue>
    </source>
</reference>
<sequence length="137" mass="15419">MRVRGLPPGFRYLNNRVPEKKLTTAIAMAIAGIPNLNPNSHYLDETQGVKPPVLVVLGDVIQKLMHFENLLGDNHLQDNILALGQGKLLRLSKVSFPVKLKACDKTNLSHKHLIHSKNYTIEDSHKEWIRLDKESGP</sequence>
<evidence type="ECO:0000313" key="2">
    <source>
        <dbReference type="Proteomes" id="UP001162972"/>
    </source>
</evidence>
<keyword evidence="2" id="KW-1185">Reference proteome</keyword>
<gene>
    <name evidence="1" type="ORF">OIU84_025607</name>
</gene>
<protein>
    <submittedName>
        <fullName evidence="1">Uncharacterized protein</fullName>
    </submittedName>
</protein>
<accession>A0AAD6KM81</accession>
<dbReference type="EMBL" id="JAPFFJ010000006">
    <property type="protein sequence ID" value="KAJ6424867.1"/>
    <property type="molecule type" value="Genomic_DNA"/>
</dbReference>